<dbReference type="GO" id="GO:0034245">
    <property type="term" value="C:mitochondrial DNA-directed RNA polymerase complex"/>
    <property type="evidence" value="ECO:0007669"/>
    <property type="project" value="TreeGrafter"/>
</dbReference>
<dbReference type="EC" id="2.7.7.6" evidence="2 8"/>
<dbReference type="Gene3D" id="1.10.150.20">
    <property type="entry name" value="5' to 3' exonuclease, C-terminal subdomain"/>
    <property type="match status" value="1"/>
</dbReference>
<comment type="function">
    <text evidence="8">DNA-dependent RNA polymerase catalyzes the transcription of DNA into RNA using the four ribonucleoside triphosphates as substrates.</text>
</comment>
<proteinExistence type="inferred from homology"/>
<reference evidence="11 12" key="1">
    <citation type="journal article" date="2018" name="Plant J.">
        <title>Genome sequences of Chlorella sorokiniana UTEX 1602 and Micractinium conductrix SAG 241.80: implications to maltose excretion by a green alga.</title>
        <authorList>
            <person name="Arriola M.B."/>
            <person name="Velmurugan N."/>
            <person name="Zhang Y."/>
            <person name="Plunkett M.H."/>
            <person name="Hondzo H."/>
            <person name="Barney B.M."/>
        </authorList>
    </citation>
    <scope>NUCLEOTIDE SEQUENCE [LARGE SCALE GENOMIC DNA]</scope>
    <source>
        <strain evidence="12">UTEX 1602</strain>
    </source>
</reference>
<dbReference type="GO" id="GO:0006390">
    <property type="term" value="P:mitochondrial transcription"/>
    <property type="evidence" value="ECO:0007669"/>
    <property type="project" value="TreeGrafter"/>
</dbReference>
<dbReference type="InterPro" id="IPR037159">
    <property type="entry name" value="RNA_POL_N_sf"/>
</dbReference>
<sequence>MEPPGLHLALLRQLLRGLRQQGPSPASRAPPGYLRAFTAEAAPQVAAEEAAAAAAAAASSGAAAEAAPAASAAAEALQAAAQQRAPQGTSTLSAFLGLTNVLEQQQAQMAGQPAAERLSPALRAMTWHQRYMDDTPAGRELRRNWQRQIILETKALDAARARYQKEQLSAIARGQAAALPEARQMLLRWFGPVTAAIQKEQQRIMLGARGIDRSVYGPYMLLLEPEQLAVLAMHSVINAIVSSEEQGGGTFSHPGQARVTRLALTLGKAVESQVNLEKLQQEAHAHNLHRKEVKELYQQGYKLRQRLLELRKSQPDAVLPDADWQEWLAIGNSLRDLGEVLPLDAQDWFAKADFEERLRRLAAQYRVPKEGSTTIRRVEATARRVLAGQEANWHPDILAKVGVVLMKLVTDSCRIDVRSPGGGIKSVPAFWHKLELGHDGSARGFWKKYGLLCAHEQIMAKIRPHQMVEVFMPQYLPMLVPPVPWLRNNMGGHLTLRNTVMRIRGSRLQQEMLDAADGEWVEGRGPGLSRVYDALNSLGSTPWAINLDVFRVVETVWAWGGGVCDIPPKLNMPMPADLKYGYRQHASPGQLLFYSVPRDEVRARRTEMARVAKKNRELHSLRCDMEYKLAIAREFAKESRFYFPHNVDFRGRAYPMHPHLNHLGADLSRGLLQFAEGKPLGEHGMFWLYVQAANLWGQGVDKLPLWGRYKWVEDHLAQIVENATDPFRMTLHLSSRRGGDEDGDADDGSSSNGNGRGRLSRQEQREVMAELMASKAVQSQIPYWWKAENPFQFLATCFEIHKANASGDPARYVSHVPVHQDGSCNGLQHYAALGRDLTGGYAVNLCPSDKPQDVYTGVCALVRKRVEADAAAGVAEASALLRVTTVDRKLVKQTVMTSVYGVTFVGARAQVGNRLKERGFEDNQMLYKVSCYIAKTTLECLHEMFQNAKHTMHWLSECARLIAKEGHGVMWHTPLGLPVVQPYRRKDRQHVRTLLQRLVLVENNDDLPIMKQRQRTAFPPNYIHSIDSSHMMLTAIACRDEGIDFAGVHDSFWTHAGTVERMNDLLREKFVELHSQPLLEQLLEEFQRLYPGVEFPPLPSKGELDLDGVKQATYFFS</sequence>
<dbReference type="InterPro" id="IPR029262">
    <property type="entry name" value="RPOL_N"/>
</dbReference>
<comment type="catalytic activity">
    <reaction evidence="7 8">
        <text>RNA(n) + a ribonucleoside 5'-triphosphate = RNA(n+1) + diphosphate</text>
        <dbReference type="Rhea" id="RHEA:21248"/>
        <dbReference type="Rhea" id="RHEA-COMP:14527"/>
        <dbReference type="Rhea" id="RHEA-COMP:17342"/>
        <dbReference type="ChEBI" id="CHEBI:33019"/>
        <dbReference type="ChEBI" id="CHEBI:61557"/>
        <dbReference type="ChEBI" id="CHEBI:140395"/>
        <dbReference type="EC" id="2.7.7.6"/>
    </reaction>
</comment>
<evidence type="ECO:0000256" key="5">
    <source>
        <dbReference type="ARBA" id="ARBA00022695"/>
    </source>
</evidence>
<dbReference type="InterPro" id="IPR043502">
    <property type="entry name" value="DNA/RNA_pol_sf"/>
</dbReference>
<dbReference type="Gene3D" id="1.10.287.280">
    <property type="match status" value="1"/>
</dbReference>
<evidence type="ECO:0000256" key="6">
    <source>
        <dbReference type="ARBA" id="ARBA00023163"/>
    </source>
</evidence>
<dbReference type="Proteomes" id="UP000239899">
    <property type="component" value="Unassembled WGS sequence"/>
</dbReference>
<dbReference type="Pfam" id="PF00940">
    <property type="entry name" value="RNA_pol"/>
    <property type="match status" value="2"/>
</dbReference>
<organism evidence="11 12">
    <name type="scientific">Chlorella sorokiniana</name>
    <name type="common">Freshwater green alga</name>
    <dbReference type="NCBI Taxonomy" id="3076"/>
    <lineage>
        <taxon>Eukaryota</taxon>
        <taxon>Viridiplantae</taxon>
        <taxon>Chlorophyta</taxon>
        <taxon>core chlorophytes</taxon>
        <taxon>Trebouxiophyceae</taxon>
        <taxon>Chlorellales</taxon>
        <taxon>Chlorellaceae</taxon>
        <taxon>Chlorella clade</taxon>
        <taxon>Chlorella</taxon>
    </lineage>
</organism>
<feature type="domain" description="DNA-directed RNA polymerase N-terminal" evidence="10">
    <location>
        <begin position="146"/>
        <end position="540"/>
    </location>
</feature>
<evidence type="ECO:0000313" key="12">
    <source>
        <dbReference type="Proteomes" id="UP000239899"/>
    </source>
</evidence>
<dbReference type="STRING" id="3076.A0A2P6TFK9"/>
<keyword evidence="4 8" id="KW-0808">Transferase</keyword>
<accession>A0A2P6TFK9</accession>
<evidence type="ECO:0000256" key="9">
    <source>
        <dbReference type="SAM" id="MobiDB-lite"/>
    </source>
</evidence>
<dbReference type="PANTHER" id="PTHR10102">
    <property type="entry name" value="DNA-DIRECTED RNA POLYMERASE, MITOCHONDRIAL"/>
    <property type="match status" value="1"/>
</dbReference>
<evidence type="ECO:0000313" key="11">
    <source>
        <dbReference type="EMBL" id="PRW32901.1"/>
    </source>
</evidence>
<evidence type="ECO:0000259" key="10">
    <source>
        <dbReference type="SMART" id="SM01311"/>
    </source>
</evidence>
<dbReference type="EMBL" id="LHPG02000018">
    <property type="protein sequence ID" value="PRW32901.1"/>
    <property type="molecule type" value="Genomic_DNA"/>
</dbReference>
<comment type="similarity">
    <text evidence="1 8">Belongs to the phage and mitochondrial RNA polymerase family.</text>
</comment>
<dbReference type="FunFam" id="1.10.150.20:FF:000041">
    <property type="entry name" value="DNA-directed RNA polymerase"/>
    <property type="match status" value="1"/>
</dbReference>
<dbReference type="OrthoDB" id="276422at2759"/>
<dbReference type="PROSITE" id="PS00900">
    <property type="entry name" value="RNA_POL_PHAGE_1"/>
    <property type="match status" value="1"/>
</dbReference>
<dbReference type="Gene3D" id="1.10.1320.10">
    <property type="entry name" value="DNA-directed RNA polymerase, N-terminal domain"/>
    <property type="match status" value="2"/>
</dbReference>
<evidence type="ECO:0000256" key="3">
    <source>
        <dbReference type="ARBA" id="ARBA00022478"/>
    </source>
</evidence>
<comment type="caution">
    <text evidence="11">The sequence shown here is derived from an EMBL/GenBank/DDBJ whole genome shotgun (WGS) entry which is preliminary data.</text>
</comment>
<dbReference type="GO" id="GO:0003677">
    <property type="term" value="F:DNA binding"/>
    <property type="evidence" value="ECO:0007669"/>
    <property type="project" value="InterPro"/>
</dbReference>
<keyword evidence="6 8" id="KW-0804">Transcription</keyword>
<dbReference type="InterPro" id="IPR002092">
    <property type="entry name" value="DNA-dir_Rpol_phage-type"/>
</dbReference>
<dbReference type="SUPFAM" id="SSF56672">
    <property type="entry name" value="DNA/RNA polymerases"/>
    <property type="match status" value="2"/>
</dbReference>
<keyword evidence="3 8" id="KW-0240">DNA-directed RNA polymerase</keyword>
<protein>
    <recommendedName>
        <fullName evidence="2 8">DNA-directed RNA polymerase</fullName>
        <ecNumber evidence="2 8">2.7.7.6</ecNumber>
    </recommendedName>
</protein>
<evidence type="ECO:0000256" key="8">
    <source>
        <dbReference type="RuleBase" id="RU003805"/>
    </source>
</evidence>
<dbReference type="GO" id="GO:0003899">
    <property type="term" value="F:DNA-directed RNA polymerase activity"/>
    <property type="evidence" value="ECO:0007669"/>
    <property type="project" value="UniProtKB-EC"/>
</dbReference>
<keyword evidence="5 8" id="KW-0548">Nucleotidyltransferase</keyword>
<dbReference type="PROSITE" id="PS00489">
    <property type="entry name" value="RNA_POL_PHAGE_2"/>
    <property type="match status" value="1"/>
</dbReference>
<name>A0A2P6TFK9_CHLSO</name>
<dbReference type="Pfam" id="PF14700">
    <property type="entry name" value="RPOL_N"/>
    <property type="match status" value="1"/>
</dbReference>
<evidence type="ECO:0000256" key="7">
    <source>
        <dbReference type="ARBA" id="ARBA00048552"/>
    </source>
</evidence>
<keyword evidence="12" id="KW-1185">Reference proteome</keyword>
<evidence type="ECO:0000256" key="2">
    <source>
        <dbReference type="ARBA" id="ARBA00012418"/>
    </source>
</evidence>
<evidence type="ECO:0000256" key="1">
    <source>
        <dbReference type="ARBA" id="ARBA00009493"/>
    </source>
</evidence>
<dbReference type="InterPro" id="IPR046950">
    <property type="entry name" value="DNA-dir_Rpol_C_phage-type"/>
</dbReference>
<feature type="region of interest" description="Disordered" evidence="9">
    <location>
        <begin position="733"/>
        <end position="763"/>
    </location>
</feature>
<dbReference type="SMART" id="SM01311">
    <property type="entry name" value="RPOL_N"/>
    <property type="match status" value="1"/>
</dbReference>
<gene>
    <name evidence="11" type="ORF">C2E21_7965</name>
</gene>
<dbReference type="PANTHER" id="PTHR10102:SF0">
    <property type="entry name" value="DNA-DIRECTED RNA POLYMERASE, MITOCHONDRIAL"/>
    <property type="match status" value="1"/>
</dbReference>
<evidence type="ECO:0000256" key="4">
    <source>
        <dbReference type="ARBA" id="ARBA00022679"/>
    </source>
</evidence>
<dbReference type="AlphaFoldDB" id="A0A2P6TFK9"/>